<dbReference type="Pfam" id="PF13751">
    <property type="entry name" value="DDE_Tnp_1_6"/>
    <property type="match status" value="1"/>
</dbReference>
<evidence type="ECO:0000313" key="3">
    <source>
        <dbReference type="Proteomes" id="UP001224325"/>
    </source>
</evidence>
<dbReference type="Proteomes" id="UP001224325">
    <property type="component" value="Chromosome"/>
</dbReference>
<accession>A0AAU7ELU0</accession>
<feature type="domain" description="Transposase DDE" evidence="1">
    <location>
        <begin position="7"/>
        <end position="114"/>
    </location>
</feature>
<dbReference type="KEGG" id="mlil:QLS71_015265"/>
<evidence type="ECO:0000259" key="1">
    <source>
        <dbReference type="Pfam" id="PF13751"/>
    </source>
</evidence>
<sequence>MLKSNGSTYKGNNYTFKQYKTKKCKNCPVRDLCTTAKANGKVIQRSEYQHYIEQNAIRMKQDPKAYKKRQAIVEHPYGVIKRQWGFYYIMTKKTIEHASADVGLIFSAYNLRRIFNLIDHNSLKEYLKRLFLIFYTYRTVFKAFCQTYINSKNQNIYHKKYYMVA</sequence>
<evidence type="ECO:0000313" key="2">
    <source>
        <dbReference type="EMBL" id="XBL16282.1"/>
    </source>
</evidence>
<organism evidence="2 3">
    <name type="scientific">Mariniflexile litorale</name>
    <dbReference type="NCBI Taxonomy" id="3045158"/>
    <lineage>
        <taxon>Bacteria</taxon>
        <taxon>Pseudomonadati</taxon>
        <taxon>Bacteroidota</taxon>
        <taxon>Flavobacteriia</taxon>
        <taxon>Flavobacteriales</taxon>
        <taxon>Flavobacteriaceae</taxon>
        <taxon>Mariniflexile</taxon>
    </lineage>
</organism>
<gene>
    <name evidence="2" type="ORF">QLS71_015265</name>
</gene>
<dbReference type="PANTHER" id="PTHR33408">
    <property type="entry name" value="TRANSPOSASE"/>
    <property type="match status" value="1"/>
</dbReference>
<keyword evidence="3" id="KW-1185">Reference proteome</keyword>
<reference evidence="2" key="1">
    <citation type="submission" date="2024-04" db="EMBL/GenBank/DDBJ databases">
        <title>Mariniflexile litorale, isolated from the shallow sediments of the Sea of Japan.</title>
        <authorList>
            <person name="Romanenko L."/>
            <person name="Isaeva M."/>
        </authorList>
    </citation>
    <scope>NUCLEOTIDE SEQUENCE [LARGE SCALE GENOMIC DNA]</scope>
    <source>
        <strain evidence="2">KMM 9835</strain>
    </source>
</reference>
<proteinExistence type="predicted"/>
<dbReference type="EMBL" id="CP155618">
    <property type="protein sequence ID" value="XBL16282.1"/>
    <property type="molecule type" value="Genomic_DNA"/>
</dbReference>
<name>A0AAU7ELU0_9FLAO</name>
<protein>
    <submittedName>
        <fullName evidence="2">Transposase</fullName>
    </submittedName>
</protein>
<dbReference type="AlphaFoldDB" id="A0AAU7ELU0"/>
<dbReference type="InterPro" id="IPR025668">
    <property type="entry name" value="Tnp_DDE_dom"/>
</dbReference>